<accession>A0A2A7MRK0</accession>
<proteinExistence type="predicted"/>
<sequence length="113" mass="11945">MTSFTSPSGNIGCYIDTDYVRCDIKERDWAPPPKPASCPDYTDWGQGLQLEAGKPAEVVCAGDTALTSGNPLAFGDTIVAGSIECTSAPMGISCRDVQHGGEFSLSRQAYHLA</sequence>
<keyword evidence="2" id="KW-1185">Reference proteome</keyword>
<reference evidence="1 2" key="1">
    <citation type="submission" date="2017-10" db="EMBL/GenBank/DDBJ databases">
        <title>The new phylogeny of genus Mycobacterium.</title>
        <authorList>
            <person name="Tortoli E."/>
            <person name="Trovato A."/>
            <person name="Cirillo D.M."/>
        </authorList>
    </citation>
    <scope>NUCLEOTIDE SEQUENCE [LARGE SCALE GENOMIC DNA]</scope>
    <source>
        <strain evidence="1 2">CCUG37673</strain>
    </source>
</reference>
<evidence type="ECO:0008006" key="3">
    <source>
        <dbReference type="Google" id="ProtNLM"/>
    </source>
</evidence>
<dbReference type="Proteomes" id="UP000220914">
    <property type="component" value="Unassembled WGS sequence"/>
</dbReference>
<comment type="caution">
    <text evidence="1">The sequence shown here is derived from an EMBL/GenBank/DDBJ whole genome shotgun (WGS) entry which is preliminary data.</text>
</comment>
<dbReference type="Pfam" id="PF20341">
    <property type="entry name" value="DUF6636"/>
    <property type="match status" value="1"/>
</dbReference>
<dbReference type="AlphaFoldDB" id="A0A2A7MRK0"/>
<dbReference type="EMBL" id="PDCP01000068">
    <property type="protein sequence ID" value="PEG34355.1"/>
    <property type="molecule type" value="Genomic_DNA"/>
</dbReference>
<protein>
    <recommendedName>
        <fullName evidence="3">Lipoprotein LppI</fullName>
    </recommendedName>
</protein>
<name>A0A2A7MRK0_MYCAG</name>
<dbReference type="InterPro" id="IPR046576">
    <property type="entry name" value="DUF6636"/>
</dbReference>
<organism evidence="1 2">
    <name type="scientific">Mycolicibacterium agri</name>
    <name type="common">Mycobacterium agri</name>
    <dbReference type="NCBI Taxonomy" id="36811"/>
    <lineage>
        <taxon>Bacteria</taxon>
        <taxon>Bacillati</taxon>
        <taxon>Actinomycetota</taxon>
        <taxon>Actinomycetes</taxon>
        <taxon>Mycobacteriales</taxon>
        <taxon>Mycobacteriaceae</taxon>
        <taxon>Mycolicibacterium</taxon>
    </lineage>
</organism>
<evidence type="ECO:0000313" key="1">
    <source>
        <dbReference type="EMBL" id="PEG34355.1"/>
    </source>
</evidence>
<gene>
    <name evidence="1" type="ORF">CQY20_26100</name>
</gene>
<evidence type="ECO:0000313" key="2">
    <source>
        <dbReference type="Proteomes" id="UP000220914"/>
    </source>
</evidence>
<dbReference type="OrthoDB" id="495539at2"/>